<proteinExistence type="predicted"/>
<dbReference type="PANTHER" id="PTHR31891:SF1">
    <property type="entry name" value="FORMAMIDASE C869.04-RELATED"/>
    <property type="match status" value="1"/>
</dbReference>
<sequence>MPATHHLRASPETVRFGAFDAAFPPVLTVESGDLVVMECVSGPAEVMPPESSGLAKPAALAGIHEAIAAGAMPRLGPHFVTGPVAVAGAEPGDCLRIDIEGIELGADWGYNHFRALVGTLPEDFPYRRLIHIPVDRAASTCRLPFGPDNHGMTLPLAPFFGVMGVAPPVEWGQISTKEPRAHGGNLDNKELVAGSTLFLPVHRPGGLFSAGDGHGVQGDGEVCVTALEMCLTGHFRLSLEKGDGTRRPALRYPRAETPTHYISMGMHEDLDIAMKQALREMIAFITARSSLSAADAYQFCSLAVDFHVTQTVNGEKGVHGLLRKGLLF</sequence>
<dbReference type="RefSeq" id="WP_099095521.1">
    <property type="nucleotide sequence ID" value="NZ_PDNU01000017.1"/>
</dbReference>
<dbReference type="GO" id="GO:0016811">
    <property type="term" value="F:hydrolase activity, acting on carbon-nitrogen (but not peptide) bonds, in linear amides"/>
    <property type="evidence" value="ECO:0007669"/>
    <property type="project" value="InterPro"/>
</dbReference>
<dbReference type="OrthoDB" id="9785236at2"/>
<comment type="caution">
    <text evidence="1">The sequence shown here is derived from an EMBL/GenBank/DDBJ whole genome shotgun (WGS) entry which is preliminary data.</text>
</comment>
<dbReference type="EMBL" id="PDNU01000017">
    <property type="protein sequence ID" value="PHK94875.1"/>
    <property type="molecule type" value="Genomic_DNA"/>
</dbReference>
<dbReference type="AlphaFoldDB" id="A0A2C7ABU3"/>
<dbReference type="Gene3D" id="2.60.120.580">
    <property type="entry name" value="Acetamidase/Formamidase-like domains"/>
    <property type="match status" value="2"/>
</dbReference>
<dbReference type="SUPFAM" id="SSF141130">
    <property type="entry name" value="Acetamidase/Formamidase-like"/>
    <property type="match status" value="1"/>
</dbReference>
<dbReference type="Proteomes" id="UP000223527">
    <property type="component" value="Unassembled WGS sequence"/>
</dbReference>
<name>A0A2C7ABU3_9PROT</name>
<evidence type="ECO:0000313" key="2">
    <source>
        <dbReference type="Proteomes" id="UP000223527"/>
    </source>
</evidence>
<dbReference type="PANTHER" id="PTHR31891">
    <property type="entry name" value="FORMAMIDASE C869.04-RELATED"/>
    <property type="match status" value="1"/>
</dbReference>
<dbReference type="InterPro" id="IPR004304">
    <property type="entry name" value="FmdA_AmdA"/>
</dbReference>
<reference evidence="1 2" key="1">
    <citation type="submission" date="2017-10" db="EMBL/GenBank/DDBJ databases">
        <authorList>
            <person name="Banno H."/>
            <person name="Chua N.-H."/>
        </authorList>
    </citation>
    <scope>NUCLEOTIDE SEQUENCE [LARGE SCALE GENOMIC DNA]</scope>
    <source>
        <strain evidence="1 2">YW11</strain>
    </source>
</reference>
<evidence type="ECO:0000313" key="1">
    <source>
        <dbReference type="EMBL" id="PHK94875.1"/>
    </source>
</evidence>
<organism evidence="1 2">
    <name type="scientific">Teichococcus rhizosphaerae</name>
    <dbReference type="NCBI Taxonomy" id="1335062"/>
    <lineage>
        <taxon>Bacteria</taxon>
        <taxon>Pseudomonadati</taxon>
        <taxon>Pseudomonadota</taxon>
        <taxon>Alphaproteobacteria</taxon>
        <taxon>Acetobacterales</taxon>
        <taxon>Roseomonadaceae</taxon>
        <taxon>Roseomonas</taxon>
    </lineage>
</organism>
<dbReference type="Gene3D" id="3.10.28.20">
    <property type="entry name" value="Acetamidase/Formamidase-like domains"/>
    <property type="match status" value="1"/>
</dbReference>
<dbReference type="Pfam" id="PF03069">
    <property type="entry name" value="FmdA_AmdA"/>
    <property type="match status" value="2"/>
</dbReference>
<gene>
    <name evidence="1" type="ORF">CR162_10560</name>
</gene>
<protein>
    <submittedName>
        <fullName evidence="1">Amidase</fullName>
    </submittedName>
</protein>
<accession>A0A2C7ABU3</accession>
<keyword evidence="2" id="KW-1185">Reference proteome</keyword>